<dbReference type="UniPathway" id="UPA00539"/>
<evidence type="ECO:0000256" key="6">
    <source>
        <dbReference type="HAMAP-Rule" id="MF_00653"/>
    </source>
</evidence>
<protein>
    <recommendedName>
        <fullName evidence="3 6">Coenzyme PQQ synthesis protein B</fullName>
    </recommendedName>
    <alternativeName>
        <fullName evidence="6">Pyrroloquinoline quinone biosynthesis protein B</fullName>
    </alternativeName>
</protein>
<dbReference type="Proteomes" id="UP000223606">
    <property type="component" value="Chromosome 1"/>
</dbReference>
<dbReference type="HAMAP" id="MF_00653">
    <property type="entry name" value="PQQ_syn_PqqB"/>
    <property type="match status" value="1"/>
</dbReference>
<dbReference type="InterPro" id="IPR011842">
    <property type="entry name" value="PQQ_synth_PqqB"/>
</dbReference>
<gene>
    <name evidence="6 9" type="primary">pqqB</name>
    <name evidence="9" type="ORF">HDIA_2201</name>
</gene>
<organism evidence="9 10">
    <name type="scientific">Hartmannibacter diazotrophicus</name>
    <dbReference type="NCBI Taxonomy" id="1482074"/>
    <lineage>
        <taxon>Bacteria</taxon>
        <taxon>Pseudomonadati</taxon>
        <taxon>Pseudomonadota</taxon>
        <taxon>Alphaproteobacteria</taxon>
        <taxon>Hyphomicrobiales</taxon>
        <taxon>Pleomorphomonadaceae</taxon>
        <taxon>Hartmannibacter</taxon>
    </lineage>
</organism>
<dbReference type="KEGG" id="hdi:HDIA_2201"/>
<evidence type="ECO:0000256" key="1">
    <source>
        <dbReference type="ARBA" id="ARBA00004886"/>
    </source>
</evidence>
<dbReference type="AlphaFoldDB" id="A0A2C9D5Y3"/>
<evidence type="ECO:0000256" key="5">
    <source>
        <dbReference type="ARBA" id="ARBA00022905"/>
    </source>
</evidence>
<evidence type="ECO:0000256" key="7">
    <source>
        <dbReference type="SAM" id="MobiDB-lite"/>
    </source>
</evidence>
<reference evidence="10" key="1">
    <citation type="submission" date="2017-09" db="EMBL/GenBank/DDBJ databases">
        <title>Genome sequence of Nannocystis excedens DSM 71.</title>
        <authorList>
            <person name="Blom J."/>
        </authorList>
    </citation>
    <scope>NUCLEOTIDE SEQUENCE [LARGE SCALE GENOMIC DNA]</scope>
    <source>
        <strain evidence="10">type strain: E19</strain>
    </source>
</reference>
<evidence type="ECO:0000313" key="10">
    <source>
        <dbReference type="Proteomes" id="UP000223606"/>
    </source>
</evidence>
<evidence type="ECO:0000259" key="8">
    <source>
        <dbReference type="Pfam" id="PF12706"/>
    </source>
</evidence>
<proteinExistence type="inferred from homology"/>
<feature type="domain" description="Metallo-beta-lactamase" evidence="8">
    <location>
        <begin position="61"/>
        <end position="282"/>
    </location>
</feature>
<dbReference type="SUPFAM" id="SSF56281">
    <property type="entry name" value="Metallo-hydrolase/oxidoreductase"/>
    <property type="match status" value="1"/>
</dbReference>
<evidence type="ECO:0000256" key="3">
    <source>
        <dbReference type="ARBA" id="ARBA00015084"/>
    </source>
</evidence>
<keyword evidence="5 6" id="KW-0884">PQQ biosynthesis</keyword>
<accession>A0A2C9D5Y3</accession>
<sequence length="347" mass="36592">MIHGAGAASPRLRALVLGASAGGGFPQWNCNCANCAAVRRGEPGFEARTQSSLAVSADGLRWAILNASPDIGQQIQRNPQIQPGDPAKVGSRHTPIASVLLTNGDIDHVAGLLTLREKQPFNLLSTSGIAEVISDNPIFGALDPELVSRTVIALEEPFTLVEGVTAMLFPVPGKVPLYLEGDVVDTDLEGEQTVGVELRGPAGERVYYIPGCARMTDALAARIRGADGVFFDGTLWQDDEMVRMGVGTKTGKRMGHMSMSGPDGSIAAFAGLGIASKVFLHINNTNPVLNDTSEERRQAESQGWKIAFDGMEVSYDSAADTTDDAGRTGSSSEEDRRGALSQPASVS</sequence>
<keyword evidence="4 6" id="KW-0813">Transport</keyword>
<comment type="similarity">
    <text evidence="2 6">Belongs to the PqqB family.</text>
</comment>
<comment type="pathway">
    <text evidence="1 6">Cofactor biosynthesis; pyrroloquinoline quinone biosynthesis.</text>
</comment>
<dbReference type="CDD" id="cd16274">
    <property type="entry name" value="PQQB-like_MBL-fold"/>
    <property type="match status" value="1"/>
</dbReference>
<name>A0A2C9D5Y3_9HYPH</name>
<evidence type="ECO:0000313" key="9">
    <source>
        <dbReference type="EMBL" id="SON55742.1"/>
    </source>
</evidence>
<feature type="region of interest" description="Disordered" evidence="7">
    <location>
        <begin position="317"/>
        <end position="347"/>
    </location>
</feature>
<dbReference type="NCBIfam" id="TIGR02108">
    <property type="entry name" value="PQQ_syn_pqqB"/>
    <property type="match status" value="1"/>
</dbReference>
<keyword evidence="10" id="KW-1185">Reference proteome</keyword>
<dbReference type="Pfam" id="PF12706">
    <property type="entry name" value="Lactamase_B_2"/>
    <property type="match status" value="1"/>
</dbReference>
<evidence type="ECO:0000256" key="2">
    <source>
        <dbReference type="ARBA" id="ARBA00008481"/>
    </source>
</evidence>
<dbReference type="OrthoDB" id="9778305at2"/>
<dbReference type="GO" id="GO:0018189">
    <property type="term" value="P:pyrroloquinoline quinone biosynthetic process"/>
    <property type="evidence" value="ECO:0007669"/>
    <property type="project" value="UniProtKB-UniRule"/>
</dbReference>
<comment type="function">
    <text evidence="6">May be involved in the transport of PQQ or its precursor to the periplasm.</text>
</comment>
<dbReference type="Gene3D" id="3.60.15.10">
    <property type="entry name" value="Ribonuclease Z/Hydroxyacylglutathione hydrolase-like"/>
    <property type="match status" value="1"/>
</dbReference>
<dbReference type="EMBL" id="LT960614">
    <property type="protein sequence ID" value="SON55742.1"/>
    <property type="molecule type" value="Genomic_DNA"/>
</dbReference>
<dbReference type="InterPro" id="IPR036866">
    <property type="entry name" value="RibonucZ/Hydroxyglut_hydro"/>
</dbReference>
<evidence type="ECO:0000256" key="4">
    <source>
        <dbReference type="ARBA" id="ARBA00022448"/>
    </source>
</evidence>
<dbReference type="InterPro" id="IPR001279">
    <property type="entry name" value="Metallo-B-lactamas"/>
</dbReference>